<protein>
    <submittedName>
        <fullName evidence="1">Calcium-binding protein</fullName>
    </submittedName>
</protein>
<dbReference type="Gene3D" id="2.160.20.160">
    <property type="match status" value="1"/>
</dbReference>
<sequence>MAKHVFSGSTNSTISVDASGDSWIISRFGSIHAASNGIYESNAYNNSKIVVNGFVDGEASYGINSNGANADITVGKTGIVDGNNGVGLFGDNATFSNAGRLAAAANALVVKADFATVENSGVIAAGYGLVYEGNHLKLHNAESGIINGTYEAISITSVDGQSSRFVNDGLIQSASVSFHGDSGREILINHGTIKGTVFLGSGKDQFDNRGGTLKADVYGDDGNDVYIVDRAATRIFENAGQGDDLVKSTVDYTLKEHFEKLALLGNSDTDGTGNALNNTIIGNAGDNRLVGKAGSDRLNGGAGDDLLIGGTDADIFVFSKTGGDDRVRGFEDGIDHILLQGVDLSNFATFKQDHVSVSGDDLVITFGANTLTIEDMKKADLTSSDFVV</sequence>
<proteinExistence type="predicted"/>
<dbReference type="InterPro" id="IPR001343">
    <property type="entry name" value="Hemolysn_Ca-bd"/>
</dbReference>
<dbReference type="InterPro" id="IPR018511">
    <property type="entry name" value="Hemolysin-typ_Ca-bd_CS"/>
</dbReference>
<evidence type="ECO:0000313" key="2">
    <source>
        <dbReference type="Proteomes" id="UP001174932"/>
    </source>
</evidence>
<dbReference type="SUPFAM" id="SSF51120">
    <property type="entry name" value="beta-Roll"/>
    <property type="match status" value="1"/>
</dbReference>
<keyword evidence="2" id="KW-1185">Reference proteome</keyword>
<dbReference type="Pfam" id="PF00353">
    <property type="entry name" value="HemolysinCabind"/>
    <property type="match status" value="1"/>
</dbReference>
<reference evidence="1" key="2">
    <citation type="submission" date="2023-07" db="EMBL/GenBank/DDBJ databases">
        <authorList>
            <person name="Shen H."/>
        </authorList>
    </citation>
    <scope>NUCLEOTIDE SEQUENCE</scope>
    <source>
        <strain evidence="1">TNR-22</strain>
    </source>
</reference>
<dbReference type="Gene3D" id="2.150.10.10">
    <property type="entry name" value="Serralysin-like metalloprotease, C-terminal"/>
    <property type="match status" value="1"/>
</dbReference>
<dbReference type="RefSeq" id="WP_304374629.1">
    <property type="nucleotide sequence ID" value="NZ_JAUOZU010000001.1"/>
</dbReference>
<accession>A0ABT8YHF6</accession>
<evidence type="ECO:0000313" key="1">
    <source>
        <dbReference type="EMBL" id="MDO6962753.1"/>
    </source>
</evidence>
<dbReference type="PRINTS" id="PR00313">
    <property type="entry name" value="CABNDNGRPT"/>
</dbReference>
<dbReference type="PROSITE" id="PS00330">
    <property type="entry name" value="HEMOLYSIN_CALCIUM"/>
    <property type="match status" value="1"/>
</dbReference>
<reference evidence="1" key="1">
    <citation type="journal article" date="2015" name="Int. J. Syst. Evol. Microbiol.">
        <title>Rhizobium alvei sp. nov., isolated from a freshwater river.</title>
        <authorList>
            <person name="Sheu S.Y."/>
            <person name="Huang H.W."/>
            <person name="Young C.C."/>
            <person name="Chen W.M."/>
        </authorList>
    </citation>
    <scope>NUCLEOTIDE SEQUENCE</scope>
    <source>
        <strain evidence="1">TNR-22</strain>
    </source>
</reference>
<organism evidence="1 2">
    <name type="scientific">Rhizobium alvei</name>
    <dbReference type="NCBI Taxonomy" id="1132659"/>
    <lineage>
        <taxon>Bacteria</taxon>
        <taxon>Pseudomonadati</taxon>
        <taxon>Pseudomonadota</taxon>
        <taxon>Alphaproteobacteria</taxon>
        <taxon>Hyphomicrobiales</taxon>
        <taxon>Rhizobiaceae</taxon>
        <taxon>Rhizobium/Agrobacterium group</taxon>
        <taxon>Rhizobium</taxon>
    </lineage>
</organism>
<dbReference type="EMBL" id="JAUOZU010000001">
    <property type="protein sequence ID" value="MDO6962753.1"/>
    <property type="molecule type" value="Genomic_DNA"/>
</dbReference>
<dbReference type="Proteomes" id="UP001174932">
    <property type="component" value="Unassembled WGS sequence"/>
</dbReference>
<name>A0ABT8YHF6_9HYPH</name>
<dbReference type="InterPro" id="IPR011049">
    <property type="entry name" value="Serralysin-like_metalloprot_C"/>
</dbReference>
<comment type="caution">
    <text evidence="1">The sequence shown here is derived from an EMBL/GenBank/DDBJ whole genome shotgun (WGS) entry which is preliminary data.</text>
</comment>
<gene>
    <name evidence="1" type="ORF">Q4481_02220</name>
</gene>